<keyword evidence="7" id="KW-1185">Reference proteome</keyword>
<protein>
    <submittedName>
        <fullName evidence="6">DNA-binding transcriptional regulator, LysR family</fullName>
    </submittedName>
</protein>
<dbReference type="PROSITE" id="PS50931">
    <property type="entry name" value="HTH_LYSR"/>
    <property type="match status" value="1"/>
</dbReference>
<dbReference type="SUPFAM" id="SSF53850">
    <property type="entry name" value="Periplasmic binding protein-like II"/>
    <property type="match status" value="1"/>
</dbReference>
<keyword evidence="3 6" id="KW-0238">DNA-binding</keyword>
<dbReference type="InterPro" id="IPR000847">
    <property type="entry name" value="LysR_HTH_N"/>
</dbReference>
<evidence type="ECO:0000313" key="6">
    <source>
        <dbReference type="EMBL" id="SFA70704.1"/>
    </source>
</evidence>
<dbReference type="AlphaFoldDB" id="A0A1I0V2Z7"/>
<dbReference type="PRINTS" id="PR00039">
    <property type="entry name" value="HTHLYSR"/>
</dbReference>
<keyword evidence="4" id="KW-0804">Transcription</keyword>
<evidence type="ECO:0000256" key="4">
    <source>
        <dbReference type="ARBA" id="ARBA00023163"/>
    </source>
</evidence>
<dbReference type="PANTHER" id="PTHR30126">
    <property type="entry name" value="HTH-TYPE TRANSCRIPTIONAL REGULATOR"/>
    <property type="match status" value="1"/>
</dbReference>
<dbReference type="Gene3D" id="3.40.190.10">
    <property type="entry name" value="Periplasmic binding protein-like II"/>
    <property type="match status" value="2"/>
</dbReference>
<dbReference type="PANTHER" id="PTHR30126:SF64">
    <property type="entry name" value="HTH-TYPE TRANSCRIPTIONAL REGULATOR CITR"/>
    <property type="match status" value="1"/>
</dbReference>
<gene>
    <name evidence="6" type="ORF">SAMN05216249_101133</name>
</gene>
<dbReference type="InterPro" id="IPR036388">
    <property type="entry name" value="WH-like_DNA-bd_sf"/>
</dbReference>
<evidence type="ECO:0000256" key="2">
    <source>
        <dbReference type="ARBA" id="ARBA00023015"/>
    </source>
</evidence>
<dbReference type="InterPro" id="IPR036390">
    <property type="entry name" value="WH_DNA-bd_sf"/>
</dbReference>
<keyword evidence="2" id="KW-0805">Transcription regulation</keyword>
<dbReference type="Proteomes" id="UP000198838">
    <property type="component" value="Unassembled WGS sequence"/>
</dbReference>
<dbReference type="FunFam" id="1.10.10.10:FF:000001">
    <property type="entry name" value="LysR family transcriptional regulator"/>
    <property type="match status" value="1"/>
</dbReference>
<proteinExistence type="inferred from homology"/>
<feature type="domain" description="HTH lysR-type" evidence="5">
    <location>
        <begin position="12"/>
        <end position="62"/>
    </location>
</feature>
<comment type="similarity">
    <text evidence="1">Belongs to the LysR transcriptional regulatory family.</text>
</comment>
<accession>A0A1I0V2Z7</accession>
<evidence type="ECO:0000256" key="3">
    <source>
        <dbReference type="ARBA" id="ARBA00023125"/>
    </source>
</evidence>
<organism evidence="6 7">
    <name type="scientific">Acetitomaculum ruminis DSM 5522</name>
    <dbReference type="NCBI Taxonomy" id="1120918"/>
    <lineage>
        <taxon>Bacteria</taxon>
        <taxon>Bacillati</taxon>
        <taxon>Bacillota</taxon>
        <taxon>Clostridia</taxon>
        <taxon>Lachnospirales</taxon>
        <taxon>Lachnospiraceae</taxon>
        <taxon>Acetitomaculum</taxon>
    </lineage>
</organism>
<dbReference type="InterPro" id="IPR005119">
    <property type="entry name" value="LysR_subst-bd"/>
</dbReference>
<name>A0A1I0V2Z7_9FIRM</name>
<reference evidence="6 7" key="1">
    <citation type="submission" date="2016-10" db="EMBL/GenBank/DDBJ databases">
        <authorList>
            <person name="de Groot N.N."/>
        </authorList>
    </citation>
    <scope>NUCLEOTIDE SEQUENCE [LARGE SCALE GENOMIC DNA]</scope>
    <source>
        <strain evidence="6 7">DSM 5522</strain>
    </source>
</reference>
<dbReference type="Pfam" id="PF00126">
    <property type="entry name" value="HTH_1"/>
    <property type="match status" value="1"/>
</dbReference>
<evidence type="ECO:0000256" key="1">
    <source>
        <dbReference type="ARBA" id="ARBA00009437"/>
    </source>
</evidence>
<dbReference type="CDD" id="cd05466">
    <property type="entry name" value="PBP2_LTTR_substrate"/>
    <property type="match status" value="1"/>
</dbReference>
<sequence length="301" mass="33979">MSMESNLSLYNAFLAVAKSGNISHAARELYSSQPAISKAISKLEENLDTKLFIRNSRGVSLTEEGEVLYQYINSAFSDITAGEERIKKINTMGIGTLRLGVSSTLCKYIMLNYLKNFIKENPHITISISCQSTNDTLKMLEEGTIDVGLIGKPCGKDNIVFTPLEEIEDIFVASRAYIENLKIRGLKGNIFKESTLMLLDKNNMTRQYIDDYLVYNNISTDELIEVSNMELLIEFAKIGMGISCVIKEFVKTELAEKTLIQLPLDIPIHKRWIGFAYNSSINQSKSSSKFITFYHNNSYPR</sequence>
<evidence type="ECO:0000259" key="5">
    <source>
        <dbReference type="PROSITE" id="PS50931"/>
    </source>
</evidence>
<dbReference type="SUPFAM" id="SSF46785">
    <property type="entry name" value="Winged helix' DNA-binding domain"/>
    <property type="match status" value="1"/>
</dbReference>
<dbReference type="GO" id="GO:0003700">
    <property type="term" value="F:DNA-binding transcription factor activity"/>
    <property type="evidence" value="ECO:0007669"/>
    <property type="project" value="InterPro"/>
</dbReference>
<dbReference type="GO" id="GO:0000976">
    <property type="term" value="F:transcription cis-regulatory region binding"/>
    <property type="evidence" value="ECO:0007669"/>
    <property type="project" value="TreeGrafter"/>
</dbReference>
<dbReference type="Pfam" id="PF03466">
    <property type="entry name" value="LysR_substrate"/>
    <property type="match status" value="1"/>
</dbReference>
<evidence type="ECO:0000313" key="7">
    <source>
        <dbReference type="Proteomes" id="UP000198838"/>
    </source>
</evidence>
<dbReference type="STRING" id="1120918.SAMN05216249_101133"/>
<dbReference type="Gene3D" id="1.10.10.10">
    <property type="entry name" value="Winged helix-like DNA-binding domain superfamily/Winged helix DNA-binding domain"/>
    <property type="match status" value="1"/>
</dbReference>
<dbReference type="EMBL" id="FOJY01000001">
    <property type="protein sequence ID" value="SFA70704.1"/>
    <property type="molecule type" value="Genomic_DNA"/>
</dbReference>